<dbReference type="InterPro" id="IPR018109">
    <property type="entry name" value="Folylpolyglutamate_synth_CS"/>
</dbReference>
<accession>A0ABS8N0I1</accession>
<evidence type="ECO:0000256" key="2">
    <source>
        <dbReference type="ARBA" id="ARBA00022598"/>
    </source>
</evidence>
<comment type="subunit">
    <text evidence="5">Forms a heterodimer with GatD.</text>
</comment>
<evidence type="ECO:0000313" key="9">
    <source>
        <dbReference type="Proteomes" id="UP001165422"/>
    </source>
</evidence>
<keyword evidence="9" id="KW-1185">Reference proteome</keyword>
<dbReference type="HAMAP" id="MF_02214">
    <property type="entry name" value="Lipid_II_synth_MurT"/>
    <property type="match status" value="1"/>
</dbReference>
<dbReference type="PANTHER" id="PTHR23135">
    <property type="entry name" value="MUR LIGASE FAMILY MEMBER"/>
    <property type="match status" value="1"/>
</dbReference>
<feature type="active site" evidence="5">
    <location>
        <position position="358"/>
    </location>
</feature>
<dbReference type="Gene3D" id="3.40.1190.10">
    <property type="entry name" value="Mur-like, catalytic domain"/>
    <property type="match status" value="1"/>
</dbReference>
<dbReference type="Pfam" id="PF08353">
    <property type="entry name" value="MurT_C"/>
    <property type="match status" value="1"/>
</dbReference>
<comment type="catalytic activity">
    <reaction evidence="5">
        <text>beta-D-GlcNAc-(1-&gt;4)-Mur2Ac(oyl-L-Ala-gamma-D-Glu-L-Lys-D-Ala-D-Ala)-di-trans,octa-cis-undecaprenyl diphosphate + ATP = beta-D-GlcNAc-(1-&gt;4)-Mur2Ac(oyl-L-Ala-gamma-D-O-P-Glu-L-Lys-D-Ala-D-Ala)-di-trans,octa-cis-undecaprenyl diphosphate + ADP</text>
        <dbReference type="Rhea" id="RHEA:59488"/>
        <dbReference type="ChEBI" id="CHEBI:30616"/>
        <dbReference type="ChEBI" id="CHEBI:60033"/>
        <dbReference type="ChEBI" id="CHEBI:143132"/>
        <dbReference type="ChEBI" id="CHEBI:456216"/>
    </reaction>
</comment>
<feature type="binding site" evidence="5">
    <location>
        <position position="208"/>
    </location>
    <ligand>
        <name>Zn(2+)</name>
        <dbReference type="ChEBI" id="CHEBI:29105"/>
    </ligand>
</feature>
<keyword evidence="5" id="KW-0133">Cell shape</keyword>
<dbReference type="Proteomes" id="UP001165422">
    <property type="component" value="Unassembled WGS sequence"/>
</dbReference>
<dbReference type="InterPro" id="IPR043703">
    <property type="entry name" value="Lipid_II_synth_MurT"/>
</dbReference>
<dbReference type="InterPro" id="IPR036565">
    <property type="entry name" value="Mur-like_cat_sf"/>
</dbReference>
<evidence type="ECO:0000256" key="4">
    <source>
        <dbReference type="ARBA" id="ARBA00022840"/>
    </source>
</evidence>
<proteinExistence type="inferred from homology"/>
<keyword evidence="5" id="KW-0573">Peptidoglycan synthesis</keyword>
<keyword evidence="5" id="KW-0862">Zinc</keyword>
<organism evidence="8 9">
    <name type="scientific">Clostridium aromativorans</name>
    <dbReference type="NCBI Taxonomy" id="2836848"/>
    <lineage>
        <taxon>Bacteria</taxon>
        <taxon>Bacillati</taxon>
        <taxon>Bacillota</taxon>
        <taxon>Clostridia</taxon>
        <taxon>Eubacteriales</taxon>
        <taxon>Clostridiaceae</taxon>
        <taxon>Clostridium</taxon>
    </lineage>
</organism>
<evidence type="ECO:0000256" key="3">
    <source>
        <dbReference type="ARBA" id="ARBA00022741"/>
    </source>
</evidence>
<feature type="binding site" evidence="5">
    <location>
        <position position="211"/>
    </location>
    <ligand>
        <name>Zn(2+)</name>
        <dbReference type="ChEBI" id="CHEBI:29105"/>
    </ligand>
</feature>
<evidence type="ECO:0000256" key="1">
    <source>
        <dbReference type="ARBA" id="ARBA00004752"/>
    </source>
</evidence>
<name>A0ABS8N0I1_9CLOT</name>
<evidence type="ECO:0000256" key="5">
    <source>
        <dbReference type="HAMAP-Rule" id="MF_02214"/>
    </source>
</evidence>
<gene>
    <name evidence="5" type="primary">murT</name>
    <name evidence="8" type="ORF">LN736_00215</name>
</gene>
<feature type="domain" description="Lipid II isoglutaminyl synthase (glutamine-hydrolyzing) subunit MurT C-terminal" evidence="7">
    <location>
        <begin position="322"/>
        <end position="432"/>
    </location>
</feature>
<evidence type="ECO:0000259" key="6">
    <source>
        <dbReference type="Pfam" id="PF08245"/>
    </source>
</evidence>
<comment type="similarity">
    <text evidence="5">Belongs to the MurCDEF family. MurT subfamily.</text>
</comment>
<keyword evidence="5" id="KW-0479">Metal-binding</keyword>
<evidence type="ECO:0000313" key="8">
    <source>
        <dbReference type="EMBL" id="MCC9293297.1"/>
    </source>
</evidence>
<protein>
    <recommendedName>
        <fullName evidence="5">Lipid II isoglutaminyl synthase (glutamine-hydrolyzing) subunit MurT</fullName>
        <ecNumber evidence="5">6.3.5.13</ecNumber>
    </recommendedName>
</protein>
<dbReference type="PANTHER" id="PTHR23135:SF7">
    <property type="entry name" value="LIPID II ISOGLUTAMINYL SYNTHASE (GLUTAMINE-HYDROLYZING) SUBUNIT MURT"/>
    <property type="match status" value="1"/>
</dbReference>
<evidence type="ECO:0000259" key="7">
    <source>
        <dbReference type="Pfam" id="PF08353"/>
    </source>
</evidence>
<keyword evidence="4 5" id="KW-0067">ATP-binding</keyword>
<comment type="caution">
    <text evidence="8">The sequence shown here is derived from an EMBL/GenBank/DDBJ whole genome shotgun (WGS) entry which is preliminary data.</text>
</comment>
<feature type="domain" description="Mur ligase central" evidence="6">
    <location>
        <begin position="54"/>
        <end position="232"/>
    </location>
</feature>
<comment type="pathway">
    <text evidence="1 5">Cell wall biogenesis; peptidoglycan biosynthesis.</text>
</comment>
<dbReference type="Pfam" id="PF08245">
    <property type="entry name" value="Mur_ligase_M"/>
    <property type="match status" value="1"/>
</dbReference>
<comment type="catalytic activity">
    <reaction evidence="5">
        <text>beta-D-GlcNAc-(1-&gt;4)-Mur2Ac(oyl-L-Ala-gamma-D-Glu-L-Lys-D-Ala-D-Ala)-di-trans,octa-cis-undecaprenyl diphosphate + L-glutamine + ATP + H2O = beta-D-GlcNAc-(1-&gt;4)-Mur2Ac(oyl-L-Ala-D-isoglutaminyl-L-Lys-D-Ala-D-Ala)-di-trans,octa-cis-undecaprenyl diphosphate + L-glutamate + ADP + phosphate + H(+)</text>
        <dbReference type="Rhea" id="RHEA:57928"/>
        <dbReference type="ChEBI" id="CHEBI:15377"/>
        <dbReference type="ChEBI" id="CHEBI:15378"/>
        <dbReference type="ChEBI" id="CHEBI:29985"/>
        <dbReference type="ChEBI" id="CHEBI:30616"/>
        <dbReference type="ChEBI" id="CHEBI:43474"/>
        <dbReference type="ChEBI" id="CHEBI:58359"/>
        <dbReference type="ChEBI" id="CHEBI:60033"/>
        <dbReference type="ChEBI" id="CHEBI:62233"/>
        <dbReference type="ChEBI" id="CHEBI:456216"/>
        <dbReference type="EC" id="6.3.5.13"/>
    </reaction>
</comment>
<dbReference type="InterPro" id="IPR013564">
    <property type="entry name" value="MurT_C"/>
</dbReference>
<dbReference type="EC" id="6.3.5.13" evidence="5"/>
<dbReference type="EMBL" id="JAJJPB010000001">
    <property type="protein sequence ID" value="MCC9293297.1"/>
    <property type="molecule type" value="Genomic_DNA"/>
</dbReference>
<feature type="binding site" evidence="5">
    <location>
        <position position="233"/>
    </location>
    <ligand>
        <name>Zn(2+)</name>
        <dbReference type="ChEBI" id="CHEBI:29105"/>
    </ligand>
</feature>
<comment type="function">
    <text evidence="5">The lipid II isoglutaminyl synthase complex catalyzes the formation of alpha-D-isoglutamine in the cell wall lipid II stem peptide. The MurT subunit catalyzes the ATP-dependent amidation of D-glutamate residue of lipid II, converting it to an isoglutamine residue.</text>
</comment>
<dbReference type="SUPFAM" id="SSF53623">
    <property type="entry name" value="MurD-like peptide ligases, catalytic domain"/>
    <property type="match status" value="1"/>
</dbReference>
<comment type="catalytic activity">
    <reaction evidence="5">
        <text>beta-D-GlcNAc-(1-&gt;4)-Mur2Ac(oyl-L-Ala-gamma-D-O-P-Glu-L-Lys-D-Ala-D-Ala)-di-trans,octa-cis-undecaprenyl diphosphate + NH4(+) = beta-D-GlcNAc-(1-&gt;4)-Mur2Ac(oyl-L-Ala-D-isoglutaminyl-L-Lys-D-Ala-D-Ala)-di-trans,octa-cis-undecaprenyl diphosphate + phosphate + H(+)</text>
        <dbReference type="Rhea" id="RHEA:57932"/>
        <dbReference type="ChEBI" id="CHEBI:15378"/>
        <dbReference type="ChEBI" id="CHEBI:28938"/>
        <dbReference type="ChEBI" id="CHEBI:43474"/>
        <dbReference type="ChEBI" id="CHEBI:62233"/>
        <dbReference type="ChEBI" id="CHEBI:143132"/>
    </reaction>
</comment>
<dbReference type="InterPro" id="IPR013221">
    <property type="entry name" value="Mur_ligase_cen"/>
</dbReference>
<dbReference type="PROSITE" id="PS01011">
    <property type="entry name" value="FOLYLPOLYGLU_SYNT_1"/>
    <property type="match status" value="1"/>
</dbReference>
<sequence>MNIKSFFSIVISKAIIKLSKILFKGGSNFPGKVALKLDKNILKVICKNYKVILITGTNGKTTTTSMIYNILKDAGKRVITNSTGANMITGIVSCFVENYSFKKCCETSYAVIECDEANVSFFTDYITPEIIAVTNLFRDQLDRYGEVYTTLNKILQGIKKAPLSNLVLNGDESLLGDLNLPNRTIYYGFNCSPTGNRKVDVNADAKFCKKCKSPYEYNFITYSHLGDYYCKNCGYKRPNLDYILEKIEIQTPEKSLVVINGEKYYINQPGVYNIYNALCAYSVTRICGISTSHIYNSFKEQQSAFGRQESINIGTKEVKIILVKNPAGYDQAINTISLDNNTFNLAILLNDNYADGRDVSWIWDVNFEKLSSLNIDKIMISGIRLYDMAVRLKIAGLPEKNFVICKTYEKLVEEIKSCKSDTVYILATYTAMIDLRKFLNSKGYIKKLW</sequence>
<keyword evidence="5" id="KW-0961">Cell wall biogenesis/degradation</keyword>
<keyword evidence="3 5" id="KW-0547">Nucleotide-binding</keyword>
<keyword evidence="2 5" id="KW-0436">Ligase</keyword>
<dbReference type="GO" id="GO:0016874">
    <property type="term" value="F:ligase activity"/>
    <property type="evidence" value="ECO:0007669"/>
    <property type="project" value="UniProtKB-KW"/>
</dbReference>
<feature type="binding site" evidence="5">
    <location>
        <position position="230"/>
    </location>
    <ligand>
        <name>Zn(2+)</name>
        <dbReference type="ChEBI" id="CHEBI:29105"/>
    </ligand>
</feature>
<reference evidence="8" key="1">
    <citation type="submission" date="2021-11" db="EMBL/GenBank/DDBJ databases">
        <authorList>
            <person name="Qingchun L."/>
            <person name="Dong Z."/>
            <person name="Zongwei Q."/>
            <person name="Jia Z."/>
            <person name="Duotao L."/>
        </authorList>
    </citation>
    <scope>NUCLEOTIDE SEQUENCE</scope>
    <source>
        <strain evidence="8">WLY-B-L2</strain>
    </source>
</reference>
<dbReference type="RefSeq" id="WP_229980743.1">
    <property type="nucleotide sequence ID" value="NZ_JAJJPB010000001.1"/>
</dbReference>